<sequence>MLCQFTGEGAECDLMGKRKFDCTVPEVGESSRGRPSRRVTNPTDVLPVKLTYFDDGDCEFSCEYCGALFWFAECISRGPLHSRPRYTHCCKGGAVRLPFALYPPASLNLLFEDLNFMENIRAYNNMFSMTSFGARIDDAVNDGRGPYVFKISGQVSHWIGSICPPTNEAPRFLQLYIYDTNNLVPNRLRFFDNSDQRALSPAIVATLSETLNSCNEYEPPASGTLGGIVYAEDSNASKYDIVVFNKDGTPQRLQDRADMYCLLLNGGRLFQQYLVDAYTCIEQSRLDFISANQNIFRSEYVAGLYDALARGDNNAHDIDRHLMKVGGSLSHNRPDIIARVFRIKVQQFLRFLRTNKTFGDVAADLYTIEFQKRGLPHCHTLLWVTPSYKVRDAADVDRYISAEIPDPSNDPDLYKIVTDLMMHRPCGLARPNSPCMLDGRCSKSFPKTFECSSRFDKDGYVHYRRRDSPHRAMKNGIALDNSMMIKYLFKYISKGADRVRFYITRLEDALATDSDTVSPSINEIRNFVDGRYICPHEASWRILNFPIHERTPAVEILAVHLEDMQNVTFKENLRLQVIVRNPSFGKTTLTEWLESNK</sequence>
<dbReference type="InterPro" id="IPR025476">
    <property type="entry name" value="Helitron_helicase-like"/>
</dbReference>
<feature type="domain" description="Helitron helicase-like" evidence="1">
    <location>
        <begin position="314"/>
        <end position="382"/>
    </location>
</feature>
<dbReference type="Pfam" id="PF14214">
    <property type="entry name" value="Helitron_like_N"/>
    <property type="match status" value="1"/>
</dbReference>
<name>A0ABD3CGM6_9LAMI</name>
<dbReference type="AlphaFoldDB" id="A0ABD3CGM6"/>
<organism evidence="2 3">
    <name type="scientific">Castilleja foliolosa</name>
    <dbReference type="NCBI Taxonomy" id="1961234"/>
    <lineage>
        <taxon>Eukaryota</taxon>
        <taxon>Viridiplantae</taxon>
        <taxon>Streptophyta</taxon>
        <taxon>Embryophyta</taxon>
        <taxon>Tracheophyta</taxon>
        <taxon>Spermatophyta</taxon>
        <taxon>Magnoliopsida</taxon>
        <taxon>eudicotyledons</taxon>
        <taxon>Gunneridae</taxon>
        <taxon>Pentapetalae</taxon>
        <taxon>asterids</taxon>
        <taxon>lamiids</taxon>
        <taxon>Lamiales</taxon>
        <taxon>Orobanchaceae</taxon>
        <taxon>Pedicularideae</taxon>
        <taxon>Castillejinae</taxon>
        <taxon>Castilleja</taxon>
    </lineage>
</organism>
<reference evidence="3" key="1">
    <citation type="journal article" date="2024" name="IScience">
        <title>Strigolactones Initiate the Formation of Haustorium-like Structures in Castilleja.</title>
        <authorList>
            <person name="Buerger M."/>
            <person name="Peterson D."/>
            <person name="Chory J."/>
        </authorList>
    </citation>
    <scope>NUCLEOTIDE SEQUENCE [LARGE SCALE GENOMIC DNA]</scope>
</reference>
<proteinExistence type="predicted"/>
<dbReference type="PANTHER" id="PTHR45786:SF77">
    <property type="entry name" value="HELITRON HELICASE-LIKE DOMAIN-CONTAINING PROTEIN-RELATED"/>
    <property type="match status" value="1"/>
</dbReference>
<dbReference type="PANTHER" id="PTHR45786">
    <property type="entry name" value="DNA BINDING PROTEIN-LIKE"/>
    <property type="match status" value="1"/>
</dbReference>
<dbReference type="Proteomes" id="UP001632038">
    <property type="component" value="Unassembled WGS sequence"/>
</dbReference>
<evidence type="ECO:0000313" key="2">
    <source>
        <dbReference type="EMBL" id="KAL3628486.1"/>
    </source>
</evidence>
<keyword evidence="3" id="KW-1185">Reference proteome</keyword>
<evidence type="ECO:0000259" key="1">
    <source>
        <dbReference type="Pfam" id="PF14214"/>
    </source>
</evidence>
<dbReference type="EMBL" id="JAVIJP010000036">
    <property type="protein sequence ID" value="KAL3628486.1"/>
    <property type="molecule type" value="Genomic_DNA"/>
</dbReference>
<gene>
    <name evidence="2" type="ORF">CASFOL_027532</name>
</gene>
<evidence type="ECO:0000313" key="3">
    <source>
        <dbReference type="Proteomes" id="UP001632038"/>
    </source>
</evidence>
<protein>
    <recommendedName>
        <fullName evidence="1">Helitron helicase-like domain-containing protein</fullName>
    </recommendedName>
</protein>
<comment type="caution">
    <text evidence="2">The sequence shown here is derived from an EMBL/GenBank/DDBJ whole genome shotgun (WGS) entry which is preliminary data.</text>
</comment>
<accession>A0ABD3CGM6</accession>